<sequence length="164" mass="19260">MLNVTEAVEQLMCAGISANHQEVVRWIEEGKIKAERSQRRKTSYKIKIKDLTDFIFQKQAEEHQRQLECILQEVKSLKGQIEILQTRINIEESKVRSLKKMIHKQNEISDSDFHPAEVLGLSTETDEQLIKKEFKKLLKALHPDRGGDERLFKVFNEHYSKMQL</sequence>
<evidence type="ECO:0000256" key="2">
    <source>
        <dbReference type="ARBA" id="ARBA00023016"/>
    </source>
</evidence>
<keyword evidence="2" id="KW-0346">Stress response</keyword>
<comment type="caution">
    <text evidence="5">The sequence shown here is derived from an EMBL/GenBank/DDBJ whole genome shotgun (WGS) entry which is preliminary data.</text>
</comment>
<dbReference type="Gene3D" id="1.10.287.110">
    <property type="entry name" value="DnaJ domain"/>
    <property type="match status" value="1"/>
</dbReference>
<keyword evidence="1" id="KW-0235">DNA replication</keyword>
<accession>A0A562K6V3</accession>
<keyword evidence="6" id="KW-1185">Reference proteome</keyword>
<proteinExistence type="predicted"/>
<dbReference type="GO" id="GO:0006260">
    <property type="term" value="P:DNA replication"/>
    <property type="evidence" value="ECO:0007669"/>
    <property type="project" value="UniProtKB-KW"/>
</dbReference>
<evidence type="ECO:0000256" key="1">
    <source>
        <dbReference type="ARBA" id="ARBA00022705"/>
    </source>
</evidence>
<keyword evidence="3" id="KW-0175">Coiled coil</keyword>
<dbReference type="SUPFAM" id="SSF46565">
    <property type="entry name" value="Chaperone J-domain"/>
    <property type="match status" value="1"/>
</dbReference>
<dbReference type="AlphaFoldDB" id="A0A562K6V3"/>
<dbReference type="Proteomes" id="UP000318667">
    <property type="component" value="Unassembled WGS sequence"/>
</dbReference>
<dbReference type="GeneID" id="65401871"/>
<reference evidence="5 6" key="1">
    <citation type="journal article" date="2015" name="Stand. Genomic Sci.">
        <title>Genomic Encyclopedia of Bacterial and Archaeal Type Strains, Phase III: the genomes of soil and plant-associated and newly described type strains.</title>
        <authorList>
            <person name="Whitman W.B."/>
            <person name="Woyke T."/>
            <person name="Klenk H.P."/>
            <person name="Zhou Y."/>
            <person name="Lilburn T.G."/>
            <person name="Beck B.J."/>
            <person name="De Vos P."/>
            <person name="Vandamme P."/>
            <person name="Eisen J.A."/>
            <person name="Garrity G."/>
            <person name="Hugenholtz P."/>
            <person name="Kyrpides N.C."/>
        </authorList>
    </citation>
    <scope>NUCLEOTIDE SEQUENCE [LARGE SCALE GENOMIC DNA]</scope>
    <source>
        <strain evidence="5 6">CGMCC 1.10115</strain>
    </source>
</reference>
<dbReference type="OrthoDB" id="2579901at2"/>
<evidence type="ECO:0000259" key="4">
    <source>
        <dbReference type="PROSITE" id="PS50076"/>
    </source>
</evidence>
<protein>
    <submittedName>
        <fullName evidence="5">DnaJ-like protein</fullName>
    </submittedName>
</protein>
<evidence type="ECO:0000256" key="3">
    <source>
        <dbReference type="SAM" id="Coils"/>
    </source>
</evidence>
<feature type="domain" description="J" evidence="4">
    <location>
        <begin position="114"/>
        <end position="164"/>
    </location>
</feature>
<organism evidence="5 6">
    <name type="scientific">Cytobacillus oceanisediminis</name>
    <dbReference type="NCBI Taxonomy" id="665099"/>
    <lineage>
        <taxon>Bacteria</taxon>
        <taxon>Bacillati</taxon>
        <taxon>Bacillota</taxon>
        <taxon>Bacilli</taxon>
        <taxon>Bacillales</taxon>
        <taxon>Bacillaceae</taxon>
        <taxon>Cytobacillus</taxon>
    </lineage>
</organism>
<dbReference type="Pfam" id="PF00226">
    <property type="entry name" value="DnaJ"/>
    <property type="match status" value="1"/>
</dbReference>
<evidence type="ECO:0000313" key="6">
    <source>
        <dbReference type="Proteomes" id="UP000318667"/>
    </source>
</evidence>
<dbReference type="InterPro" id="IPR001623">
    <property type="entry name" value="DnaJ_domain"/>
</dbReference>
<dbReference type="CDD" id="cd06257">
    <property type="entry name" value="DnaJ"/>
    <property type="match status" value="1"/>
</dbReference>
<evidence type="ECO:0000313" key="5">
    <source>
        <dbReference type="EMBL" id="TWH91137.1"/>
    </source>
</evidence>
<dbReference type="InterPro" id="IPR036869">
    <property type="entry name" value="J_dom_sf"/>
</dbReference>
<feature type="coiled-coil region" evidence="3">
    <location>
        <begin position="60"/>
        <end position="101"/>
    </location>
</feature>
<name>A0A562K6V3_9BACI</name>
<dbReference type="RefSeq" id="WP_144539669.1">
    <property type="nucleotide sequence ID" value="NZ_CBCSDC010000030.1"/>
</dbReference>
<dbReference type="PROSITE" id="PS50076">
    <property type="entry name" value="DNAJ_2"/>
    <property type="match status" value="1"/>
</dbReference>
<dbReference type="EMBL" id="VLKI01000001">
    <property type="protein sequence ID" value="TWH91137.1"/>
    <property type="molecule type" value="Genomic_DNA"/>
</dbReference>
<gene>
    <name evidence="5" type="ORF">IQ19_00590</name>
</gene>